<evidence type="ECO:0000256" key="6">
    <source>
        <dbReference type="ARBA" id="ARBA00023242"/>
    </source>
</evidence>
<dbReference type="EMBL" id="NCVQ01000004">
    <property type="protein sequence ID" value="PWZ30884.1"/>
    <property type="molecule type" value="Genomic_DNA"/>
</dbReference>
<keyword evidence="3" id="KW-0805">Transcription regulation</keyword>
<proteinExistence type="predicted"/>
<dbReference type="PROSITE" id="PS50090">
    <property type="entry name" value="MYB_LIKE"/>
    <property type="match status" value="3"/>
</dbReference>
<dbReference type="GO" id="GO:0003677">
    <property type="term" value="F:DNA binding"/>
    <property type="evidence" value="ECO:0007669"/>
    <property type="project" value="UniProtKB-KW"/>
</dbReference>
<dbReference type="FunFam" id="1.10.10.60:FF:000016">
    <property type="entry name" value="Transcriptional activator Myb isoform A"/>
    <property type="match status" value="1"/>
</dbReference>
<dbReference type="InterPro" id="IPR001005">
    <property type="entry name" value="SANT/Myb"/>
</dbReference>
<accession>A0A3L6FCB4</accession>
<dbReference type="PANTHER" id="PTHR45614">
    <property type="entry name" value="MYB PROTEIN-RELATED"/>
    <property type="match status" value="1"/>
</dbReference>
<keyword evidence="6" id="KW-0539">Nucleus</keyword>
<dbReference type="Gene3D" id="1.10.10.60">
    <property type="entry name" value="Homeodomain-like"/>
    <property type="match status" value="3"/>
</dbReference>
<feature type="region of interest" description="Disordered" evidence="7">
    <location>
        <begin position="491"/>
        <end position="514"/>
    </location>
</feature>
<dbReference type="AlphaFoldDB" id="A0A3L6FCB4"/>
<dbReference type="InterPro" id="IPR050560">
    <property type="entry name" value="MYB_TF"/>
</dbReference>
<dbReference type="FunFam" id="1.10.10.60:FF:000010">
    <property type="entry name" value="Transcriptional activator Myb isoform A"/>
    <property type="match status" value="1"/>
</dbReference>
<dbReference type="Proteomes" id="UP000251960">
    <property type="component" value="Chromosome 3"/>
</dbReference>
<name>A0A3L6FCB4_MAIZE</name>
<protein>
    <submittedName>
        <fullName evidence="10">Transcription factor MYB3R-4</fullName>
    </submittedName>
</protein>
<keyword evidence="4" id="KW-0238">DNA-binding</keyword>
<dbReference type="Pfam" id="PF00249">
    <property type="entry name" value="Myb_DNA-binding"/>
    <property type="match status" value="3"/>
</dbReference>
<dbReference type="ExpressionAtlas" id="A0A3L6FCB4">
    <property type="expression patterns" value="baseline and differential"/>
</dbReference>
<dbReference type="PROSITE" id="PS51294">
    <property type="entry name" value="HTH_MYB"/>
    <property type="match status" value="3"/>
</dbReference>
<keyword evidence="5" id="KW-0804">Transcription</keyword>
<dbReference type="SUPFAM" id="SSF46689">
    <property type="entry name" value="Homeodomain-like"/>
    <property type="match status" value="2"/>
</dbReference>
<feature type="compositionally biased region" description="Polar residues" evidence="7">
    <location>
        <begin position="705"/>
        <end position="715"/>
    </location>
</feature>
<evidence type="ECO:0000256" key="1">
    <source>
        <dbReference type="ARBA" id="ARBA00004123"/>
    </source>
</evidence>
<comment type="caution">
    <text evidence="10">The sequence shown here is derived from an EMBL/GenBank/DDBJ whole genome shotgun (WGS) entry which is preliminary data.</text>
</comment>
<evidence type="ECO:0000256" key="2">
    <source>
        <dbReference type="ARBA" id="ARBA00022737"/>
    </source>
</evidence>
<evidence type="ECO:0000259" key="8">
    <source>
        <dbReference type="PROSITE" id="PS50090"/>
    </source>
</evidence>
<dbReference type="PANTHER" id="PTHR45614:SF266">
    <property type="entry name" value="TRANSCRIPTION FACTOR MYB3R-4"/>
    <property type="match status" value="1"/>
</dbReference>
<gene>
    <name evidence="10" type="ORF">Zm00014a_018031</name>
</gene>
<reference evidence="10" key="1">
    <citation type="journal article" date="2018" name="Nat. Genet.">
        <title>Extensive intraspecific gene order and gene structural variations between Mo17 and other maize genomes.</title>
        <authorList>
            <person name="Sun S."/>
            <person name="Zhou Y."/>
            <person name="Chen J."/>
            <person name="Shi J."/>
            <person name="Zhao H."/>
            <person name="Zhao H."/>
            <person name="Song W."/>
            <person name="Zhang M."/>
            <person name="Cui Y."/>
            <person name="Dong X."/>
            <person name="Liu H."/>
            <person name="Ma X."/>
            <person name="Jiao Y."/>
            <person name="Wang B."/>
            <person name="Wei X."/>
            <person name="Stein J.C."/>
            <person name="Glaubitz J.C."/>
            <person name="Lu F."/>
            <person name="Yu G."/>
            <person name="Liang C."/>
            <person name="Fengler K."/>
            <person name="Li B."/>
            <person name="Rafalski A."/>
            <person name="Schnable P.S."/>
            <person name="Ware D.H."/>
            <person name="Buckler E.S."/>
            <person name="Lai J."/>
        </authorList>
    </citation>
    <scope>NUCLEOTIDE SEQUENCE [LARGE SCALE GENOMIC DNA]</scope>
    <source>
        <tissue evidence="10">Seedling</tissue>
    </source>
</reference>
<evidence type="ECO:0000313" key="10">
    <source>
        <dbReference type="EMBL" id="PWZ30884.1"/>
    </source>
</evidence>
<dbReference type="GO" id="GO:0006355">
    <property type="term" value="P:regulation of DNA-templated transcription"/>
    <property type="evidence" value="ECO:0007669"/>
    <property type="project" value="UniProtKB-ARBA"/>
</dbReference>
<sequence>MSHIDNGHSMGKKPRNISFLFFLYKYSQCVVPNSFYGYLPFTFRRTTGPTRRSTKGNWTPEEDAILSRAVQTYQGKNWKKIAESFPDRTDVQCLHRWQKVLNPELVKGPWSKEEDEIIVQMVNKYGPKKWSAIAQALPGRIGKQCRERWHNHLNPAINKEAWTQEEEITLIHAHRMYGNKWAELTKFLPGRTDNAIKNHWNSSVKKKVDSYISSGLLSQVPCLSLIECPAQCDSLSAMDQQNNGGTDCNDQNTSVVLSSDLQVNVDANKKEAHDSHSSLCQGVCYPSTETVGSVLPDDLEMDMDEGSGNSIFADDQTLCSTSNQEQSIVPFVVAQEMPVSVLSSVSSAEQKLHLISDAKSLKSELWKDVCLQTLITGDTDDPDASSRLNNPDSSKMDTNFLKEAYPLHTPNPSSVIETVYEPMALVTISPPFICSDGLSFAPENRSKPGEMSDCEAEMVTCSNNFFGNAEQSAKLASSDDRPEAFTMTESTTNCGGEQLTGAKEPVASTAKEQLSKDIETMPDKKKGEGALFYEPPRFPGLDVPFISCDLVTSADLQEFSPLGIRQWMRSTMNVPTPLRLWGSPTHDESPDALKTAAESFPCTSSIMKKRQRSLLSPTPDERIEKKSGIAKGVTDISYMITATCSMNATNDEDIVTESAVCAKQPSLKHLDKKLEFSDINKENSDGASEQAKDAQNAQLVDEQHSSPNVVNPNTDLQDNIQPVQILVEQSSNNLISSDHGAKPSCKEVISSKSKPTKLLVEKSSPCINVDYEYVNLLADTPGIKRGLESPSAWKSPWYIDMHMHFQGFVSPADRTYDALGLVNRLSKHSAAAAVEACEMLASGNTTSDKENKDNTDGKELVTRKSQIKIMAEARVLDFDESPTPARTADKKLGSCHRRSVSSPILPSPNLRSFR</sequence>
<evidence type="ECO:0000256" key="7">
    <source>
        <dbReference type="SAM" id="MobiDB-lite"/>
    </source>
</evidence>
<dbReference type="InterPro" id="IPR017930">
    <property type="entry name" value="Myb_dom"/>
</dbReference>
<evidence type="ECO:0000256" key="3">
    <source>
        <dbReference type="ARBA" id="ARBA00023015"/>
    </source>
</evidence>
<feature type="region of interest" description="Disordered" evidence="7">
    <location>
        <begin position="681"/>
        <end position="715"/>
    </location>
</feature>
<dbReference type="CDD" id="cd00167">
    <property type="entry name" value="SANT"/>
    <property type="match status" value="3"/>
</dbReference>
<feature type="region of interest" description="Disordered" evidence="7">
    <location>
        <begin position="878"/>
        <end position="914"/>
    </location>
</feature>
<feature type="domain" description="HTH myb-type" evidence="9">
    <location>
        <begin position="158"/>
        <end position="208"/>
    </location>
</feature>
<feature type="domain" description="HTH myb-type" evidence="9">
    <location>
        <begin position="102"/>
        <end position="157"/>
    </location>
</feature>
<dbReference type="GO" id="GO:0005634">
    <property type="term" value="C:nucleus"/>
    <property type="evidence" value="ECO:0007669"/>
    <property type="project" value="UniProtKB-SubCell"/>
</dbReference>
<keyword evidence="2" id="KW-0677">Repeat</keyword>
<dbReference type="SMART" id="SM00717">
    <property type="entry name" value="SANT"/>
    <property type="match status" value="3"/>
</dbReference>
<comment type="subcellular location">
    <subcellularLocation>
        <location evidence="1">Nucleus</location>
    </subcellularLocation>
</comment>
<evidence type="ECO:0000256" key="5">
    <source>
        <dbReference type="ARBA" id="ARBA00023163"/>
    </source>
</evidence>
<dbReference type="InterPro" id="IPR009057">
    <property type="entry name" value="Homeodomain-like_sf"/>
</dbReference>
<dbReference type="FunFam" id="1.10.10.60:FF:000324">
    <property type="entry name" value="Transcription factor MYB3R-2"/>
    <property type="match status" value="1"/>
</dbReference>
<feature type="domain" description="Myb-like" evidence="8">
    <location>
        <begin position="102"/>
        <end position="153"/>
    </location>
</feature>
<feature type="domain" description="Myb-like" evidence="8">
    <location>
        <begin position="50"/>
        <end position="101"/>
    </location>
</feature>
<feature type="domain" description="Myb-like" evidence="8">
    <location>
        <begin position="154"/>
        <end position="204"/>
    </location>
</feature>
<evidence type="ECO:0000259" key="9">
    <source>
        <dbReference type="PROSITE" id="PS51294"/>
    </source>
</evidence>
<feature type="domain" description="HTH myb-type" evidence="9">
    <location>
        <begin position="50"/>
        <end position="101"/>
    </location>
</feature>
<evidence type="ECO:0000256" key="4">
    <source>
        <dbReference type="ARBA" id="ARBA00023125"/>
    </source>
</evidence>
<organism evidence="10">
    <name type="scientific">Zea mays</name>
    <name type="common">Maize</name>
    <dbReference type="NCBI Taxonomy" id="4577"/>
    <lineage>
        <taxon>Eukaryota</taxon>
        <taxon>Viridiplantae</taxon>
        <taxon>Streptophyta</taxon>
        <taxon>Embryophyta</taxon>
        <taxon>Tracheophyta</taxon>
        <taxon>Spermatophyta</taxon>
        <taxon>Magnoliopsida</taxon>
        <taxon>Liliopsida</taxon>
        <taxon>Poales</taxon>
        <taxon>Poaceae</taxon>
        <taxon>PACMAD clade</taxon>
        <taxon>Panicoideae</taxon>
        <taxon>Andropogonodae</taxon>
        <taxon>Andropogoneae</taxon>
        <taxon>Tripsacinae</taxon>
        <taxon>Zea</taxon>
    </lineage>
</organism>